<reference evidence="5 6" key="1">
    <citation type="submission" date="2019-02" db="EMBL/GenBank/DDBJ databases">
        <title>Deep-cultivation of Planctomycetes and their phenomic and genomic characterization uncovers novel biology.</title>
        <authorList>
            <person name="Wiegand S."/>
            <person name="Jogler M."/>
            <person name="Boedeker C."/>
            <person name="Pinto D."/>
            <person name="Vollmers J."/>
            <person name="Rivas-Marin E."/>
            <person name="Kohn T."/>
            <person name="Peeters S.H."/>
            <person name="Heuer A."/>
            <person name="Rast P."/>
            <person name="Oberbeckmann S."/>
            <person name="Bunk B."/>
            <person name="Jeske O."/>
            <person name="Meyerdierks A."/>
            <person name="Storesund J.E."/>
            <person name="Kallscheuer N."/>
            <person name="Luecker S."/>
            <person name="Lage O.M."/>
            <person name="Pohl T."/>
            <person name="Merkel B.J."/>
            <person name="Hornburger P."/>
            <person name="Mueller R.-W."/>
            <person name="Bruemmer F."/>
            <person name="Labrenz M."/>
            <person name="Spormann A.M."/>
            <person name="Op den Camp H."/>
            <person name="Overmann J."/>
            <person name="Amann R."/>
            <person name="Jetten M.S.M."/>
            <person name="Mascher T."/>
            <person name="Medema M.H."/>
            <person name="Devos D.P."/>
            <person name="Kaster A.-K."/>
            <person name="Ovreas L."/>
            <person name="Rohde M."/>
            <person name="Galperin M.Y."/>
            <person name="Jogler C."/>
        </authorList>
    </citation>
    <scope>NUCLEOTIDE SEQUENCE [LARGE SCALE GENOMIC DNA]</scope>
    <source>
        <strain evidence="5 6">Spa11</strain>
    </source>
</reference>
<sequence length="393" mass="43212">MSDRKSVLLLIESSRAYGRGCLLGVAAYVRSHGPWSVVNVERGLTENLPKLLRSWRGDGVIARIENAKIAKAVHELGVPTVDLRGSHRPPGGAMLDTDHRIVSRMAAEYFLDIGFRHFACIGYPGVDFSEQRITTYIEYLNSRGFDVDVYSSPNPPPHGSDVLGWESRGEMDRSAIADWLRSLPRPLAVFACNDVRGRQIIDACAQTGLNVPEEVAVIGVDNDEVICELSNPPLSSVQPDTLRIGYEGAALLDAMLAGEEPPIGTIFVPPKGISHRLSSEATAVDDREMATAMQLIRDHACEGLTVQQVVSRIQVSRSTLERRFHAAFSRTPAAEIERVRMSRAKLLLMETKYKLSKIASLTGYGSASQFATAYKRHTGLTPGQFRKQTQLAQ</sequence>
<organism evidence="5 6">
    <name type="scientific">Botrimarina mediterranea</name>
    <dbReference type="NCBI Taxonomy" id="2528022"/>
    <lineage>
        <taxon>Bacteria</taxon>
        <taxon>Pseudomonadati</taxon>
        <taxon>Planctomycetota</taxon>
        <taxon>Planctomycetia</taxon>
        <taxon>Pirellulales</taxon>
        <taxon>Lacipirellulaceae</taxon>
        <taxon>Botrimarina</taxon>
    </lineage>
</organism>
<dbReference type="PANTHER" id="PTHR30146:SF24">
    <property type="entry name" value="XYLOSE OPERON REGULATORY PROTEIN"/>
    <property type="match status" value="1"/>
</dbReference>
<dbReference type="InterPro" id="IPR018060">
    <property type="entry name" value="HTH_AraC"/>
</dbReference>
<protein>
    <submittedName>
        <fullName evidence="5">Xylose operon regulatory protein</fullName>
    </submittedName>
</protein>
<evidence type="ECO:0000256" key="1">
    <source>
        <dbReference type="ARBA" id="ARBA00023015"/>
    </source>
</evidence>
<dbReference type="Proteomes" id="UP000316426">
    <property type="component" value="Chromosome"/>
</dbReference>
<dbReference type="InterPro" id="IPR018062">
    <property type="entry name" value="HTH_AraC-typ_CS"/>
</dbReference>
<feature type="domain" description="HTH araC/xylS-type" evidence="4">
    <location>
        <begin position="290"/>
        <end position="388"/>
    </location>
</feature>
<dbReference type="PANTHER" id="PTHR30146">
    <property type="entry name" value="LACI-RELATED TRANSCRIPTIONAL REPRESSOR"/>
    <property type="match status" value="1"/>
</dbReference>
<dbReference type="SUPFAM" id="SSF53822">
    <property type="entry name" value="Periplasmic binding protein-like I"/>
    <property type="match status" value="1"/>
</dbReference>
<evidence type="ECO:0000313" key="6">
    <source>
        <dbReference type="Proteomes" id="UP000316426"/>
    </source>
</evidence>
<dbReference type="RefSeq" id="WP_145115065.1">
    <property type="nucleotide sequence ID" value="NZ_CP036349.1"/>
</dbReference>
<evidence type="ECO:0000259" key="4">
    <source>
        <dbReference type="PROSITE" id="PS01124"/>
    </source>
</evidence>
<dbReference type="AlphaFoldDB" id="A0A518KCR5"/>
<dbReference type="Pfam" id="PF22177">
    <property type="entry name" value="PBP1_XylR"/>
    <property type="match status" value="1"/>
</dbReference>
<dbReference type="InterPro" id="IPR054031">
    <property type="entry name" value="XylR_PBP1"/>
</dbReference>
<dbReference type="Gene3D" id="1.10.10.60">
    <property type="entry name" value="Homeodomain-like"/>
    <property type="match status" value="1"/>
</dbReference>
<keyword evidence="2" id="KW-0238">DNA-binding</keyword>
<dbReference type="InterPro" id="IPR020449">
    <property type="entry name" value="Tscrpt_reg_AraC-type_HTH"/>
</dbReference>
<keyword evidence="1" id="KW-0805">Transcription regulation</keyword>
<dbReference type="GO" id="GO:0003700">
    <property type="term" value="F:DNA-binding transcription factor activity"/>
    <property type="evidence" value="ECO:0007669"/>
    <property type="project" value="InterPro"/>
</dbReference>
<dbReference type="PRINTS" id="PR00032">
    <property type="entry name" value="HTHARAC"/>
</dbReference>
<evidence type="ECO:0000256" key="2">
    <source>
        <dbReference type="ARBA" id="ARBA00023125"/>
    </source>
</evidence>
<dbReference type="InterPro" id="IPR046335">
    <property type="entry name" value="LacI/GalR-like_sensor"/>
</dbReference>
<dbReference type="GO" id="GO:0000976">
    <property type="term" value="F:transcription cis-regulatory region binding"/>
    <property type="evidence" value="ECO:0007669"/>
    <property type="project" value="TreeGrafter"/>
</dbReference>
<dbReference type="CDD" id="cd01543">
    <property type="entry name" value="PBP1_XylR"/>
    <property type="match status" value="1"/>
</dbReference>
<dbReference type="InterPro" id="IPR028082">
    <property type="entry name" value="Peripla_BP_I"/>
</dbReference>
<accession>A0A518KCR5</accession>
<keyword evidence="3" id="KW-0804">Transcription</keyword>
<keyword evidence="6" id="KW-1185">Reference proteome</keyword>
<dbReference type="KEGG" id="bmei:Spa11_38110"/>
<dbReference type="InterPro" id="IPR009057">
    <property type="entry name" value="Homeodomain-like_sf"/>
</dbReference>
<dbReference type="Pfam" id="PF13377">
    <property type="entry name" value="Peripla_BP_3"/>
    <property type="match status" value="1"/>
</dbReference>
<dbReference type="Pfam" id="PF12833">
    <property type="entry name" value="HTH_18"/>
    <property type="match status" value="1"/>
</dbReference>
<dbReference type="PROSITE" id="PS01124">
    <property type="entry name" value="HTH_ARAC_FAMILY_2"/>
    <property type="match status" value="1"/>
</dbReference>
<evidence type="ECO:0000256" key="3">
    <source>
        <dbReference type="ARBA" id="ARBA00023163"/>
    </source>
</evidence>
<evidence type="ECO:0000313" key="5">
    <source>
        <dbReference type="EMBL" id="QDV75592.1"/>
    </source>
</evidence>
<gene>
    <name evidence="5" type="primary">xylR_11</name>
    <name evidence="5" type="ORF">Spa11_38110</name>
</gene>
<name>A0A518KCR5_9BACT</name>
<dbReference type="Gene3D" id="3.40.50.2300">
    <property type="match status" value="2"/>
</dbReference>
<dbReference type="PROSITE" id="PS00041">
    <property type="entry name" value="HTH_ARAC_FAMILY_1"/>
    <property type="match status" value="1"/>
</dbReference>
<dbReference type="SUPFAM" id="SSF46689">
    <property type="entry name" value="Homeodomain-like"/>
    <property type="match status" value="2"/>
</dbReference>
<dbReference type="EMBL" id="CP036349">
    <property type="protein sequence ID" value="QDV75592.1"/>
    <property type="molecule type" value="Genomic_DNA"/>
</dbReference>
<dbReference type="SMART" id="SM00342">
    <property type="entry name" value="HTH_ARAC"/>
    <property type="match status" value="1"/>
</dbReference>
<proteinExistence type="predicted"/>